<feature type="region of interest" description="Disordered" evidence="1">
    <location>
        <begin position="452"/>
        <end position="484"/>
    </location>
</feature>
<evidence type="ECO:0000313" key="2">
    <source>
        <dbReference type="EMBL" id="KAF6806387.1"/>
    </source>
</evidence>
<comment type="caution">
    <text evidence="2">The sequence shown here is derived from an EMBL/GenBank/DDBJ whole genome shotgun (WGS) entry which is preliminary data.</text>
</comment>
<gene>
    <name evidence="2" type="ORF">CSOJ01_08882</name>
</gene>
<dbReference type="EMBL" id="WIGN01000160">
    <property type="protein sequence ID" value="KAF6806387.1"/>
    <property type="molecule type" value="Genomic_DNA"/>
</dbReference>
<accession>A0A8H6MRF4</accession>
<organism evidence="2 3">
    <name type="scientific">Colletotrichum sojae</name>
    <dbReference type="NCBI Taxonomy" id="2175907"/>
    <lineage>
        <taxon>Eukaryota</taxon>
        <taxon>Fungi</taxon>
        <taxon>Dikarya</taxon>
        <taxon>Ascomycota</taxon>
        <taxon>Pezizomycotina</taxon>
        <taxon>Sordariomycetes</taxon>
        <taxon>Hypocreomycetidae</taxon>
        <taxon>Glomerellales</taxon>
        <taxon>Glomerellaceae</taxon>
        <taxon>Colletotrichum</taxon>
        <taxon>Colletotrichum orchidearum species complex</taxon>
    </lineage>
</organism>
<keyword evidence="3" id="KW-1185">Reference proteome</keyword>
<evidence type="ECO:0008006" key="4">
    <source>
        <dbReference type="Google" id="ProtNLM"/>
    </source>
</evidence>
<dbReference type="AlphaFoldDB" id="A0A8H6MRF4"/>
<sequence length="684" mass="77814">MGTRNVVYAIVDHLAGLETTNLVPYATVSPFFRDAVERHTSRSITLRWLCGKRAKSRERGKLRALRRLRKRQKLLELPRSPYPQFSMFVLLFSNLARRELLRHISIEADNSFDLEEKHKEKSIGRFLSRAVSLLFQELHEWEADVKDENLKPKTLEINCASHRDLWAERPCNEILIPGLHTVRSIKKLASESGNGPDYYTLPLRLAVQTPNLEALEVVFVPLAASDGPDERRQHQALAQALDGLRGQVVCPVLRELRIRRSPWWRVPLSTEETFLGRRDGLDPVCEAIRRLAQHKKLETLHLSGMILSRDLFRDRRTPTNLTWWASLRQLVIDCYAMAPLDPTVNDQVCDLFSLAADGKGLMIPQTFDPLVRDILSVGSPMLELGGLRLFCPCWDAHQNPVLLYTDGLMDDNSHRRWQFQSQLAQWNPLPQDLRPRFRPVLASGDATWGEVTSSRVAMSSRRRQTHRDVPAQKPCDSSTPVPRKTCLKSAVPAGRSYLGREPGGQYYEDSQEAEEGVARQDFIRSQQALQIERYKERMAEEDALKKHCRHVPRRGSARGTHTTPGAVRFTGETTYIYQPDRILAETSDYLVIGFAVSKLTEHGMEPYHCPGKSMTVTGCVYYKFCISAALDTDAGRRWHKPQIFLQQELGLWCGVVKQPEVEGGASCAHSPPRDPPSRILRTPT</sequence>
<dbReference type="Proteomes" id="UP000652219">
    <property type="component" value="Unassembled WGS sequence"/>
</dbReference>
<proteinExistence type="predicted"/>
<reference evidence="2 3" key="1">
    <citation type="journal article" date="2020" name="Phytopathology">
        <title>Genome Sequence Resources of Colletotrichum truncatum, C. plurivorum, C. musicola, and C. sojae: Four Species Pathogenic to Soybean (Glycine max).</title>
        <authorList>
            <person name="Rogerio F."/>
            <person name="Boufleur T.R."/>
            <person name="Ciampi-Guillardi M."/>
            <person name="Sukno S.A."/>
            <person name="Thon M.R."/>
            <person name="Massola Junior N.S."/>
            <person name="Baroncelli R."/>
        </authorList>
    </citation>
    <scope>NUCLEOTIDE SEQUENCE [LARGE SCALE GENOMIC DNA]</scope>
    <source>
        <strain evidence="2 3">LFN0009</strain>
    </source>
</reference>
<evidence type="ECO:0000313" key="3">
    <source>
        <dbReference type="Proteomes" id="UP000652219"/>
    </source>
</evidence>
<feature type="region of interest" description="Disordered" evidence="1">
    <location>
        <begin position="662"/>
        <end position="684"/>
    </location>
</feature>
<protein>
    <recommendedName>
        <fullName evidence="4">F-box domain-containing protein</fullName>
    </recommendedName>
</protein>
<evidence type="ECO:0000256" key="1">
    <source>
        <dbReference type="SAM" id="MobiDB-lite"/>
    </source>
</evidence>
<name>A0A8H6MRF4_9PEZI</name>